<keyword evidence="2" id="KW-0238">DNA-binding</keyword>
<dbReference type="PANTHER" id="PTHR30349">
    <property type="entry name" value="PHAGE INTEGRASE-RELATED"/>
    <property type="match status" value="1"/>
</dbReference>
<protein>
    <submittedName>
        <fullName evidence="5">Integrase</fullName>
    </submittedName>
</protein>
<comment type="similarity">
    <text evidence="1">Belongs to the 'phage' integrase family.</text>
</comment>
<evidence type="ECO:0000256" key="1">
    <source>
        <dbReference type="ARBA" id="ARBA00008857"/>
    </source>
</evidence>
<evidence type="ECO:0000313" key="6">
    <source>
        <dbReference type="Proteomes" id="UP000030643"/>
    </source>
</evidence>
<sequence>MSIRLDGKTYTVIVNYKVGTSYKRKVKRGFTTKKSAQQYEAQLITQLSAGYTPDANNVLFIDYYDKWLTKHLSYGLKPQTVANHKWTQQYVHTHLSGITLAQMDRNRFQQIIDQYALEHKASTTKQVALRIGMPLKEAFNTGVINVDPTYKIKINGEKSKDSSLKFLEEDELNQLLSYIESDTTANLYNFVIYTLALSGARAGEALALTFSDINETNKTLRINKTKTNIRPHQYTQPKTSSSIRTISMPDRWFTQLAKIKATYSDFDEHFFGESTDQSSLLRRFKKILSQLGIKQISLHGLRHTHASYLINHNVDIAYVSERLGHSNITVTQNTYFHLLQKTRQSEANKAINLLNKS</sequence>
<dbReference type="InterPro" id="IPR010998">
    <property type="entry name" value="Integrase_recombinase_N"/>
</dbReference>
<dbReference type="Pfam" id="PF00589">
    <property type="entry name" value="Phage_integrase"/>
    <property type="match status" value="1"/>
</dbReference>
<dbReference type="GO" id="GO:0015074">
    <property type="term" value="P:DNA integration"/>
    <property type="evidence" value="ECO:0007669"/>
    <property type="project" value="InterPro"/>
</dbReference>
<dbReference type="PROSITE" id="PS51898">
    <property type="entry name" value="TYR_RECOMBINASE"/>
    <property type="match status" value="1"/>
</dbReference>
<dbReference type="InterPro" id="IPR011010">
    <property type="entry name" value="DNA_brk_join_enz"/>
</dbReference>
<name>A0A069D383_WEIOS</name>
<organism evidence="5 6">
    <name type="scientific">Weissella oryzae (strain DSM 25784 / JCM 18191 / LMG 30913 / SG25)</name>
    <dbReference type="NCBI Taxonomy" id="1329250"/>
    <lineage>
        <taxon>Bacteria</taxon>
        <taxon>Bacillati</taxon>
        <taxon>Bacillota</taxon>
        <taxon>Bacilli</taxon>
        <taxon>Lactobacillales</taxon>
        <taxon>Lactobacillaceae</taxon>
        <taxon>Weissella</taxon>
    </lineage>
</organism>
<keyword evidence="3" id="KW-0233">DNA recombination</keyword>
<dbReference type="InterPro" id="IPR002104">
    <property type="entry name" value="Integrase_catalytic"/>
</dbReference>
<dbReference type="SUPFAM" id="SSF56349">
    <property type="entry name" value="DNA breaking-rejoining enzymes"/>
    <property type="match status" value="1"/>
</dbReference>
<dbReference type="InterPro" id="IPR050090">
    <property type="entry name" value="Tyrosine_recombinase_XerCD"/>
</dbReference>
<keyword evidence="6" id="KW-1185">Reference proteome</keyword>
<dbReference type="eggNOG" id="COG0582">
    <property type="taxonomic scope" value="Bacteria"/>
</dbReference>
<dbReference type="GO" id="GO:0003677">
    <property type="term" value="F:DNA binding"/>
    <property type="evidence" value="ECO:0007669"/>
    <property type="project" value="UniProtKB-KW"/>
</dbReference>
<dbReference type="CDD" id="cd01189">
    <property type="entry name" value="INT_ICEBs1_C_like"/>
    <property type="match status" value="1"/>
</dbReference>
<gene>
    <name evidence="5" type="ORF">WOSG25_170190</name>
</gene>
<evidence type="ECO:0000259" key="4">
    <source>
        <dbReference type="PROSITE" id="PS51898"/>
    </source>
</evidence>
<reference evidence="6" key="1">
    <citation type="journal article" date="2014" name="Genome Announc.">
        <title>Draft genome sequence of Weissella oryzae SG25T, isolated from fermented rice grains.</title>
        <authorList>
            <person name="Tanizawa Y."/>
            <person name="Fujisawa T."/>
            <person name="Mochizuki T."/>
            <person name="Kaminuma E."/>
            <person name="Suzuki Y."/>
            <person name="Nakamura Y."/>
            <person name="Tohno M."/>
        </authorList>
    </citation>
    <scope>NUCLEOTIDE SEQUENCE [LARGE SCALE GENOMIC DNA]</scope>
    <source>
        <strain evidence="6">DSM 25784 / JCM 18191 / LMG 30913 / SG25</strain>
    </source>
</reference>
<dbReference type="STRING" id="1329250.WOSG25_170190"/>
<proteinExistence type="inferred from homology"/>
<dbReference type="GO" id="GO:0006310">
    <property type="term" value="P:DNA recombination"/>
    <property type="evidence" value="ECO:0007669"/>
    <property type="project" value="UniProtKB-KW"/>
</dbReference>
<dbReference type="EMBL" id="DF820500">
    <property type="protein sequence ID" value="GAK31836.1"/>
    <property type="molecule type" value="Genomic_DNA"/>
</dbReference>
<dbReference type="RefSeq" id="WP_082816222.1">
    <property type="nucleotide sequence ID" value="NZ_DF820500.1"/>
</dbReference>
<evidence type="ECO:0000256" key="2">
    <source>
        <dbReference type="ARBA" id="ARBA00023125"/>
    </source>
</evidence>
<dbReference type="AlphaFoldDB" id="A0A069D383"/>
<dbReference type="Pfam" id="PF14657">
    <property type="entry name" value="Arm-DNA-bind_4"/>
    <property type="match status" value="1"/>
</dbReference>
<dbReference type="InterPro" id="IPR028259">
    <property type="entry name" value="AP2-like_int_N"/>
</dbReference>
<dbReference type="InterPro" id="IPR013762">
    <property type="entry name" value="Integrase-like_cat_sf"/>
</dbReference>
<feature type="domain" description="Tyr recombinase" evidence="4">
    <location>
        <begin position="162"/>
        <end position="349"/>
    </location>
</feature>
<dbReference type="Gene3D" id="1.10.443.10">
    <property type="entry name" value="Intergrase catalytic core"/>
    <property type="match status" value="1"/>
</dbReference>
<evidence type="ECO:0000256" key="3">
    <source>
        <dbReference type="ARBA" id="ARBA00023172"/>
    </source>
</evidence>
<evidence type="ECO:0000313" key="5">
    <source>
        <dbReference type="EMBL" id="GAK31836.1"/>
    </source>
</evidence>
<accession>A0A069D383</accession>
<dbReference type="PANTHER" id="PTHR30349:SF64">
    <property type="entry name" value="PROPHAGE INTEGRASE INTD-RELATED"/>
    <property type="match status" value="1"/>
</dbReference>
<dbReference type="Proteomes" id="UP000030643">
    <property type="component" value="Unassembled WGS sequence"/>
</dbReference>
<dbReference type="Gene3D" id="1.10.150.130">
    <property type="match status" value="1"/>
</dbReference>
<dbReference type="OrthoDB" id="9803188at2"/>